<dbReference type="Pfam" id="PF00534">
    <property type="entry name" value="Glycos_transf_1"/>
    <property type="match status" value="1"/>
</dbReference>
<dbReference type="RefSeq" id="WP_160654515.1">
    <property type="nucleotide sequence ID" value="NZ_JBHRWU010000001.1"/>
</dbReference>
<keyword evidence="3" id="KW-0808">Transferase</keyword>
<accession>A0A6N8U0U6</accession>
<dbReference type="AlphaFoldDB" id="A0A6N8U0U6"/>
<dbReference type="OrthoDB" id="59694at2"/>
<evidence type="ECO:0000313" key="4">
    <source>
        <dbReference type="Proteomes" id="UP000436284"/>
    </source>
</evidence>
<comment type="caution">
    <text evidence="3">The sequence shown here is derived from an EMBL/GenBank/DDBJ whole genome shotgun (WGS) entry which is preliminary data.</text>
</comment>
<name>A0A6N8U0U6_9STAP</name>
<dbReference type="InterPro" id="IPR028098">
    <property type="entry name" value="Glyco_trans_4-like_N"/>
</dbReference>
<organism evidence="3 4">
    <name type="scientific">Salinicoccus hispanicus</name>
    <dbReference type="NCBI Taxonomy" id="157225"/>
    <lineage>
        <taxon>Bacteria</taxon>
        <taxon>Bacillati</taxon>
        <taxon>Bacillota</taxon>
        <taxon>Bacilli</taxon>
        <taxon>Bacillales</taxon>
        <taxon>Staphylococcaceae</taxon>
        <taxon>Salinicoccus</taxon>
    </lineage>
</organism>
<dbReference type="PANTHER" id="PTHR45947">
    <property type="entry name" value="SULFOQUINOVOSYL TRANSFERASE SQD2"/>
    <property type="match status" value="1"/>
</dbReference>
<protein>
    <submittedName>
        <fullName evidence="3">Glycosyltransferase</fullName>
    </submittedName>
</protein>
<dbReference type="Gene3D" id="3.40.50.2000">
    <property type="entry name" value="Glycogen Phosphorylase B"/>
    <property type="match status" value="2"/>
</dbReference>
<evidence type="ECO:0000313" key="3">
    <source>
        <dbReference type="EMBL" id="MXQ50947.1"/>
    </source>
</evidence>
<dbReference type="SUPFAM" id="SSF53756">
    <property type="entry name" value="UDP-Glycosyltransferase/glycogen phosphorylase"/>
    <property type="match status" value="1"/>
</dbReference>
<dbReference type="CDD" id="cd03801">
    <property type="entry name" value="GT4_PimA-like"/>
    <property type="match status" value="1"/>
</dbReference>
<dbReference type="InterPro" id="IPR001296">
    <property type="entry name" value="Glyco_trans_1"/>
</dbReference>
<feature type="domain" description="Glycosyl transferase family 1" evidence="1">
    <location>
        <begin position="186"/>
        <end position="322"/>
    </location>
</feature>
<dbReference type="GO" id="GO:0016757">
    <property type="term" value="F:glycosyltransferase activity"/>
    <property type="evidence" value="ECO:0007669"/>
    <property type="project" value="InterPro"/>
</dbReference>
<dbReference type="PANTHER" id="PTHR45947:SF3">
    <property type="entry name" value="SULFOQUINOVOSYL TRANSFERASE SQD2"/>
    <property type="match status" value="1"/>
</dbReference>
<dbReference type="EMBL" id="WUUK01000002">
    <property type="protein sequence ID" value="MXQ50947.1"/>
    <property type="molecule type" value="Genomic_DNA"/>
</dbReference>
<proteinExistence type="predicted"/>
<gene>
    <name evidence="3" type="ORF">GQ671_06655</name>
</gene>
<dbReference type="Pfam" id="PF13439">
    <property type="entry name" value="Glyco_transf_4"/>
    <property type="match status" value="1"/>
</dbReference>
<reference evidence="3 4" key="1">
    <citation type="submission" date="2019-12" db="EMBL/GenBank/DDBJ databases">
        <title>Salinicoccus cyprini sp. nov., isolated from gastro-intestinal tract of mirror carp, Cyprinus carpio var. specularis, collected from Gobind Sagar Reservoir, Himachal Pradesh, India.</title>
        <authorList>
            <person name="Talwar C."/>
            <person name="Singh A.K."/>
            <person name="Lal R."/>
            <person name="Negi R.K."/>
        </authorList>
    </citation>
    <scope>NUCLEOTIDE SEQUENCE [LARGE SCALE GENOMIC DNA]</scope>
    <source>
        <strain evidence="3 4">J-82</strain>
    </source>
</reference>
<sequence length="368" mass="42279">MKLLYIVYFNAPMGGLHENVFASALYMKKQKCEVHVVLKPGLLQKRMESQGINTIPTDFSSPEDTVALIEDTDVYFDLIHFHPGPSKHSALMYGRKHNVPIIETYHGMWHDELRKHIDQLNAVITVSEGIKANLQSKVKKHHEKYYVMPNGYDRKLFKRPKFYNRSSSELNIGLITRFDQDKQFIIDIMLLAVNHIGHKKNMKLNIHIVGDGTFKDDFINLCKQFLQNSQHQVEFKGWLVDKQLKKAYLDCDIIIAPGRSAIEGMACGKPVIAVGSKNYIGLINHDNWQSGVHNNFGGAGYKFKNYQVGSIESDLDYLFDYPERIRSVGEFSYKIASQFFDAEAINRNLFNIYRIVLQEDALRKAAVE</sequence>
<dbReference type="Proteomes" id="UP000436284">
    <property type="component" value="Unassembled WGS sequence"/>
</dbReference>
<evidence type="ECO:0000259" key="2">
    <source>
        <dbReference type="Pfam" id="PF13439"/>
    </source>
</evidence>
<keyword evidence="4" id="KW-1185">Reference proteome</keyword>
<evidence type="ECO:0000259" key="1">
    <source>
        <dbReference type="Pfam" id="PF00534"/>
    </source>
</evidence>
<feature type="domain" description="Glycosyltransferase subfamily 4-like N-terminal" evidence="2">
    <location>
        <begin position="20"/>
        <end position="154"/>
    </location>
</feature>
<dbReference type="InterPro" id="IPR050194">
    <property type="entry name" value="Glycosyltransferase_grp1"/>
</dbReference>